<dbReference type="AlphaFoldDB" id="A0AAN6FRT0"/>
<feature type="region of interest" description="Disordered" evidence="1">
    <location>
        <begin position="235"/>
        <end position="295"/>
    </location>
</feature>
<sequence length="357" mass="38513">MSARSAELWRGSRRPPGPRTPALTHFICVPLVTTESRPELEASMKRFRDAVTVDKSSTTALAERDADTGSPCQMDMIPGVHPQAIRPVGALHCTLGVMSLDKTRLEEAIRLLKALDVEAMLRAALAEPLKVTMTLRHPANESGNQPAGSESVEPPISPPTAGRRTPALTIDLKGLVSMHPPHKTSILYIAPADTSGRLYPFCVALQKLFADAGLLLPDDRPLRLHATIVNTTYAKSRKQWPLKRTERKDSPEPCENGEGSAGTTRHNDKYNGEDGGVSTAKPDDRSQGHGPKANAPLKMDATALLATFEDFVLAEGVALDRISICEMGAKKVVDVDGRVVDEQYTEVASVPIHGATV</sequence>
<dbReference type="PANTHER" id="PTHR13360:SF1">
    <property type="entry name" value="ACTIVATING SIGNAL COINTEGRATOR 1 COMPLEX SUBUNIT 1"/>
    <property type="match status" value="1"/>
</dbReference>
<feature type="region of interest" description="Disordered" evidence="1">
    <location>
        <begin position="138"/>
        <end position="163"/>
    </location>
</feature>
<organism evidence="3 4">
    <name type="scientific">Friedmanniomyces endolithicus</name>
    <dbReference type="NCBI Taxonomy" id="329885"/>
    <lineage>
        <taxon>Eukaryota</taxon>
        <taxon>Fungi</taxon>
        <taxon>Dikarya</taxon>
        <taxon>Ascomycota</taxon>
        <taxon>Pezizomycotina</taxon>
        <taxon>Dothideomycetes</taxon>
        <taxon>Dothideomycetidae</taxon>
        <taxon>Mycosphaerellales</taxon>
        <taxon>Teratosphaeriaceae</taxon>
        <taxon>Friedmanniomyces</taxon>
    </lineage>
</organism>
<evidence type="ECO:0000313" key="4">
    <source>
        <dbReference type="Proteomes" id="UP001168146"/>
    </source>
</evidence>
<evidence type="ECO:0000256" key="1">
    <source>
        <dbReference type="SAM" id="MobiDB-lite"/>
    </source>
</evidence>
<dbReference type="GO" id="GO:0005634">
    <property type="term" value="C:nucleus"/>
    <property type="evidence" value="ECO:0007669"/>
    <property type="project" value="TreeGrafter"/>
</dbReference>
<feature type="domain" description="A-kinase anchor protein 7-like phosphoesterase" evidence="2">
    <location>
        <begin position="24"/>
        <end position="331"/>
    </location>
</feature>
<dbReference type="GO" id="GO:0006355">
    <property type="term" value="P:regulation of DNA-templated transcription"/>
    <property type="evidence" value="ECO:0007669"/>
    <property type="project" value="TreeGrafter"/>
</dbReference>
<name>A0AAN6FRT0_9PEZI</name>
<proteinExistence type="predicted"/>
<evidence type="ECO:0000259" key="2">
    <source>
        <dbReference type="Pfam" id="PF10469"/>
    </source>
</evidence>
<feature type="region of interest" description="Disordered" evidence="1">
    <location>
        <begin position="1"/>
        <end position="21"/>
    </location>
</feature>
<dbReference type="Pfam" id="PF10469">
    <property type="entry name" value="AKAP7_NLS"/>
    <property type="match status" value="1"/>
</dbReference>
<dbReference type="InterPro" id="IPR019510">
    <property type="entry name" value="AKAP7-like_phosphoesterase"/>
</dbReference>
<dbReference type="GO" id="GO:0006307">
    <property type="term" value="P:DNA alkylation repair"/>
    <property type="evidence" value="ECO:0007669"/>
    <property type="project" value="InterPro"/>
</dbReference>
<gene>
    <name evidence="3" type="ORF">LTR82_007587</name>
</gene>
<comment type="caution">
    <text evidence="3">The sequence shown here is derived from an EMBL/GenBank/DDBJ whole genome shotgun (WGS) entry which is preliminary data.</text>
</comment>
<dbReference type="EMBL" id="JASUXU010000020">
    <property type="protein sequence ID" value="KAK0321619.1"/>
    <property type="molecule type" value="Genomic_DNA"/>
</dbReference>
<reference evidence="3" key="1">
    <citation type="submission" date="2021-12" db="EMBL/GenBank/DDBJ databases">
        <title>Black yeast isolated from Biological Soil Crust.</title>
        <authorList>
            <person name="Kurbessoian T."/>
        </authorList>
    </citation>
    <scope>NUCLEOTIDE SEQUENCE</scope>
    <source>
        <strain evidence="3">CCFEE 5208</strain>
    </source>
</reference>
<dbReference type="Gene3D" id="3.90.1140.10">
    <property type="entry name" value="Cyclic phosphodiesterase"/>
    <property type="match status" value="1"/>
</dbReference>
<accession>A0AAN6FRT0</accession>
<dbReference type="PANTHER" id="PTHR13360">
    <property type="entry name" value="ACTIVATING SIGNAL COINTEGRATOR 1 COMPLEX SUBUNIT 1"/>
    <property type="match status" value="1"/>
</dbReference>
<dbReference type="InterPro" id="IPR009210">
    <property type="entry name" value="ASCC1"/>
</dbReference>
<dbReference type="Proteomes" id="UP001168146">
    <property type="component" value="Unassembled WGS sequence"/>
</dbReference>
<evidence type="ECO:0000313" key="3">
    <source>
        <dbReference type="EMBL" id="KAK0321619.1"/>
    </source>
</evidence>
<protein>
    <recommendedName>
        <fullName evidence="2">A-kinase anchor protein 7-like phosphoesterase domain-containing protein</fullName>
    </recommendedName>
</protein>